<comment type="caution">
    <text evidence="8">The sequence shown here is derived from an EMBL/GenBank/DDBJ whole genome shotgun (WGS) entry which is preliminary data.</text>
</comment>
<organism evidence="8 9">
    <name type="scientific">Pseudomonas nitroreducens</name>
    <dbReference type="NCBI Taxonomy" id="46680"/>
    <lineage>
        <taxon>Bacteria</taxon>
        <taxon>Pseudomonadati</taxon>
        <taxon>Pseudomonadota</taxon>
        <taxon>Gammaproteobacteria</taxon>
        <taxon>Pseudomonadales</taxon>
        <taxon>Pseudomonadaceae</taxon>
        <taxon>Pseudomonas</taxon>
    </lineage>
</organism>
<dbReference type="InterPro" id="IPR036097">
    <property type="entry name" value="HisK_dim/P_sf"/>
</dbReference>
<dbReference type="InterPro" id="IPR003661">
    <property type="entry name" value="HisK_dim/P_dom"/>
</dbReference>
<reference evidence="8 9" key="1">
    <citation type="submission" date="2020-08" db="EMBL/GenBank/DDBJ databases">
        <title>Functional genomics of gut bacteria from endangered species of beetles.</title>
        <authorList>
            <person name="Carlos-Shanley C."/>
        </authorList>
    </citation>
    <scope>NUCLEOTIDE SEQUENCE [LARGE SCALE GENOMIC DNA]</scope>
    <source>
        <strain evidence="8 9">S00179</strain>
    </source>
</reference>
<protein>
    <recommendedName>
        <fullName evidence="2">histidine kinase</fullName>
        <ecNumber evidence="2">2.7.13.3</ecNumber>
    </recommendedName>
</protein>
<evidence type="ECO:0000256" key="4">
    <source>
        <dbReference type="PROSITE-ProRule" id="PRU00169"/>
    </source>
</evidence>
<evidence type="ECO:0000259" key="5">
    <source>
        <dbReference type="PROSITE" id="PS50109"/>
    </source>
</evidence>
<gene>
    <name evidence="8" type="ORF">HNP46_002139</name>
</gene>
<dbReference type="CDD" id="cd00130">
    <property type="entry name" value="PAS"/>
    <property type="match status" value="1"/>
</dbReference>
<evidence type="ECO:0000259" key="7">
    <source>
        <dbReference type="PROSITE" id="PS50112"/>
    </source>
</evidence>
<dbReference type="PRINTS" id="PR00344">
    <property type="entry name" value="BCTRLSENSOR"/>
</dbReference>
<keyword evidence="3 4" id="KW-0597">Phosphoprotein</keyword>
<dbReference type="PANTHER" id="PTHR43065:SF42">
    <property type="entry name" value="TWO-COMPONENT SENSOR PPRA"/>
    <property type="match status" value="1"/>
</dbReference>
<dbReference type="Proteomes" id="UP000566995">
    <property type="component" value="Unassembled WGS sequence"/>
</dbReference>
<dbReference type="PANTHER" id="PTHR43065">
    <property type="entry name" value="SENSOR HISTIDINE KINASE"/>
    <property type="match status" value="1"/>
</dbReference>
<dbReference type="Pfam" id="PF02518">
    <property type="entry name" value="HATPase_c"/>
    <property type="match status" value="1"/>
</dbReference>
<dbReference type="SMART" id="SM00091">
    <property type="entry name" value="PAS"/>
    <property type="match status" value="1"/>
</dbReference>
<evidence type="ECO:0000313" key="8">
    <source>
        <dbReference type="EMBL" id="MBB4863292.1"/>
    </source>
</evidence>
<dbReference type="Pfam" id="PF00072">
    <property type="entry name" value="Response_reg"/>
    <property type="match status" value="1"/>
</dbReference>
<dbReference type="EC" id="2.7.13.3" evidence="2"/>
<feature type="modified residue" description="4-aspartylphosphate" evidence="4">
    <location>
        <position position="771"/>
    </location>
</feature>
<dbReference type="InterPro" id="IPR035965">
    <property type="entry name" value="PAS-like_dom_sf"/>
</dbReference>
<dbReference type="Gene3D" id="1.10.287.130">
    <property type="match status" value="1"/>
</dbReference>
<dbReference type="SUPFAM" id="SSF52172">
    <property type="entry name" value="CheY-like"/>
    <property type="match status" value="1"/>
</dbReference>
<evidence type="ECO:0000313" key="9">
    <source>
        <dbReference type="Proteomes" id="UP000566995"/>
    </source>
</evidence>
<dbReference type="InterPro" id="IPR001789">
    <property type="entry name" value="Sig_transdc_resp-reg_receiver"/>
</dbReference>
<evidence type="ECO:0000256" key="2">
    <source>
        <dbReference type="ARBA" id="ARBA00012438"/>
    </source>
</evidence>
<dbReference type="SUPFAM" id="SSF55785">
    <property type="entry name" value="PYP-like sensor domain (PAS domain)"/>
    <property type="match status" value="1"/>
</dbReference>
<comment type="catalytic activity">
    <reaction evidence="1">
        <text>ATP + protein L-histidine = ADP + protein N-phospho-L-histidine.</text>
        <dbReference type="EC" id="2.7.13.3"/>
    </reaction>
</comment>
<dbReference type="InterPro" id="IPR004358">
    <property type="entry name" value="Sig_transdc_His_kin-like_C"/>
</dbReference>
<dbReference type="EMBL" id="JACHLI010000006">
    <property type="protein sequence ID" value="MBB4863292.1"/>
    <property type="molecule type" value="Genomic_DNA"/>
</dbReference>
<name>A0A7W7KI92_PSENT</name>
<sequence>MPSSSGETPSSPAPRAGEFLNSSSAMAPLIRQHDWAATPLGPMELWPATLKGILEVGLNSKLPVCIYWGPEFILLYNDAWSVIPGDKHPACLGQPARIAWSDIWSIIDPMYNGILQTGVAAHEEDRLLPMVRFGYVEEAYFTYNVSPIFGQDSKPVGLFNTAVETTVNVIGQRRQRLLTRLAERLGQAEDSAQICSLAFALLAEASHDVPFCLLYHAGALLGACGTAVGDRFAPAQLRAEDDPLHLFNGLEQAHQSPLGRQHVRAFAPWPEPLDSTYATPLEGHADSLAVFGISPRRRLDESYAAFFNELAALLGHALAGAALRAEERKAREAVQEQMRQRTLERDRVWAMSQDLLCVLDHDGMLRSVNPAWTSLLGWSEAELAGLNSESLVHPDDLAPSVETRNSLARGERLQHFENRMRHADGSYRWISWHASEDNGAIYGCGRDISEQRRSGELLEQAQAALANAQRMEAVGQLTGGIAHDFNNLLASIRFSLDLITRRAPASAQPELNHILHAATQATERAAELTHNLLAFARRQALAMHPVELGQLLRGWQAELAERAGPGIQLSLAVEASDSVLSDRDQLHKVMQHLVDNARDAMPGGGNLEISLRRQEVLAGDSDVPAGDYLALVLRDDGLGMSESTLSHVFDPFFTTKGIGPNSGLGLSMVYGFIKQSGGHIRLRSEPGQGTCVTLHFPRGTSVVSIPDTPATPSEPASQQLCVLVVEDNDLVRMLTVEVLEEIGYQVLQAEDAEEALPILQGETAIDLLLTDVGLPGMNGEELAVAAREARPELPILFATGFAEIVHIDGSELATRMSMIAKPFSIDALRDKVNGMLGRKDG</sequence>
<feature type="domain" description="Histidine kinase" evidence="5">
    <location>
        <begin position="480"/>
        <end position="700"/>
    </location>
</feature>
<evidence type="ECO:0000259" key="6">
    <source>
        <dbReference type="PROSITE" id="PS50110"/>
    </source>
</evidence>
<dbReference type="AlphaFoldDB" id="A0A7W7KI92"/>
<dbReference type="RefSeq" id="WP_184588541.1">
    <property type="nucleotide sequence ID" value="NZ_JACHLI010000006.1"/>
</dbReference>
<dbReference type="InterPro" id="IPR011006">
    <property type="entry name" value="CheY-like_superfamily"/>
</dbReference>
<evidence type="ECO:0000256" key="3">
    <source>
        <dbReference type="ARBA" id="ARBA00022553"/>
    </source>
</evidence>
<dbReference type="Pfam" id="PF08447">
    <property type="entry name" value="PAS_3"/>
    <property type="match status" value="1"/>
</dbReference>
<dbReference type="SUPFAM" id="SSF55874">
    <property type="entry name" value="ATPase domain of HSP90 chaperone/DNA topoisomerase II/histidine kinase"/>
    <property type="match status" value="1"/>
</dbReference>
<dbReference type="InterPro" id="IPR000014">
    <property type="entry name" value="PAS"/>
</dbReference>
<dbReference type="SMART" id="SM00387">
    <property type="entry name" value="HATPase_c"/>
    <property type="match status" value="1"/>
</dbReference>
<accession>A0A7W7KI92</accession>
<dbReference type="SUPFAM" id="SSF47384">
    <property type="entry name" value="Homodimeric domain of signal transducing histidine kinase"/>
    <property type="match status" value="1"/>
</dbReference>
<evidence type="ECO:0000256" key="1">
    <source>
        <dbReference type="ARBA" id="ARBA00000085"/>
    </source>
</evidence>
<dbReference type="PROSITE" id="PS50109">
    <property type="entry name" value="HIS_KIN"/>
    <property type="match status" value="1"/>
</dbReference>
<dbReference type="SMART" id="SM00448">
    <property type="entry name" value="REC"/>
    <property type="match status" value="1"/>
</dbReference>
<dbReference type="InterPro" id="IPR036890">
    <property type="entry name" value="HATPase_C_sf"/>
</dbReference>
<dbReference type="Gene3D" id="3.40.50.2300">
    <property type="match status" value="1"/>
</dbReference>
<dbReference type="Gene3D" id="3.30.450.20">
    <property type="entry name" value="PAS domain"/>
    <property type="match status" value="2"/>
</dbReference>
<dbReference type="Gene3D" id="3.30.565.10">
    <property type="entry name" value="Histidine kinase-like ATPase, C-terminal domain"/>
    <property type="match status" value="1"/>
</dbReference>
<dbReference type="InterPro" id="IPR003594">
    <property type="entry name" value="HATPase_dom"/>
</dbReference>
<dbReference type="SMART" id="SM00388">
    <property type="entry name" value="HisKA"/>
    <property type="match status" value="1"/>
</dbReference>
<dbReference type="PROSITE" id="PS50110">
    <property type="entry name" value="RESPONSE_REGULATORY"/>
    <property type="match status" value="1"/>
</dbReference>
<feature type="domain" description="Response regulatory" evidence="6">
    <location>
        <begin position="721"/>
        <end position="836"/>
    </location>
</feature>
<dbReference type="PROSITE" id="PS50112">
    <property type="entry name" value="PAS"/>
    <property type="match status" value="1"/>
</dbReference>
<dbReference type="GO" id="GO:0000155">
    <property type="term" value="F:phosphorelay sensor kinase activity"/>
    <property type="evidence" value="ECO:0007669"/>
    <property type="project" value="InterPro"/>
</dbReference>
<dbReference type="InterPro" id="IPR005467">
    <property type="entry name" value="His_kinase_dom"/>
</dbReference>
<feature type="domain" description="PAS" evidence="7">
    <location>
        <begin position="358"/>
        <end position="411"/>
    </location>
</feature>
<dbReference type="InterPro" id="IPR013655">
    <property type="entry name" value="PAS_fold_3"/>
</dbReference>
<dbReference type="Pfam" id="PF00512">
    <property type="entry name" value="HisKA"/>
    <property type="match status" value="1"/>
</dbReference>
<dbReference type="CDD" id="cd00082">
    <property type="entry name" value="HisKA"/>
    <property type="match status" value="1"/>
</dbReference>
<proteinExistence type="predicted"/>
<dbReference type="NCBIfam" id="TIGR00229">
    <property type="entry name" value="sensory_box"/>
    <property type="match status" value="1"/>
</dbReference>